<reference evidence="2" key="1">
    <citation type="submission" date="2021-01" db="UniProtKB">
        <authorList>
            <consortium name="EnsemblPlants"/>
        </authorList>
    </citation>
    <scope>IDENTIFICATION</scope>
</reference>
<dbReference type="SUPFAM" id="SSF56672">
    <property type="entry name" value="DNA/RNA polymerases"/>
    <property type="match status" value="1"/>
</dbReference>
<dbReference type="PANTHER" id="PTHR33710:SF71">
    <property type="entry name" value="ENDONUCLEASE_EXONUCLEASE_PHOSPHATASE DOMAIN-CONTAINING PROTEIN"/>
    <property type="match status" value="1"/>
</dbReference>
<dbReference type="Pfam" id="PF00078">
    <property type="entry name" value="RVT_1"/>
    <property type="match status" value="1"/>
</dbReference>
<evidence type="ECO:0000259" key="1">
    <source>
        <dbReference type="Pfam" id="PF00078"/>
    </source>
</evidence>
<proteinExistence type="predicted"/>
<organism evidence="2 3">
    <name type="scientific">Kalanchoe fedtschenkoi</name>
    <name type="common">Lavender scallops</name>
    <name type="synonym">South American air plant</name>
    <dbReference type="NCBI Taxonomy" id="63787"/>
    <lineage>
        <taxon>Eukaryota</taxon>
        <taxon>Viridiplantae</taxon>
        <taxon>Streptophyta</taxon>
        <taxon>Embryophyta</taxon>
        <taxon>Tracheophyta</taxon>
        <taxon>Spermatophyta</taxon>
        <taxon>Magnoliopsida</taxon>
        <taxon>eudicotyledons</taxon>
        <taxon>Gunneridae</taxon>
        <taxon>Pentapetalae</taxon>
        <taxon>Saxifragales</taxon>
        <taxon>Crassulaceae</taxon>
        <taxon>Kalanchoe</taxon>
    </lineage>
</organism>
<dbReference type="InterPro" id="IPR043502">
    <property type="entry name" value="DNA/RNA_pol_sf"/>
</dbReference>
<dbReference type="PANTHER" id="PTHR33710">
    <property type="entry name" value="BNAC02G09200D PROTEIN"/>
    <property type="match status" value="1"/>
</dbReference>
<sequence>MNDLPEDCRESRLEYLEDFNHINLHARRRIWEGLRNLNNKIKAPWIVGGDFNVIYNWNEKRGGRLADDGSMMEFNSFITQSGLTDISLNNSALSWTNNQQGSCRIYKKLDRVLINSEAMIKILGNKSVYLPRVQSDQMPMLISFGNSEVKAGSFIFLYMWCDHEDFYKLVEDCWKFPSHSNGLVNLHMKLKFMKLQFKNWNRQVFGHVDRNIEILTQKVQDLDEQLVDKWSEEIFSSLQVKKDNLVKWENRKFGDRNTNVFHTAIKDQARRNKISLKLDNGTETDDPDAIGNLASKFFSDRYQGSRYFYNENLFSYIPKLIYEADNDLLTRVPLKDEIKNASFLHETMRAFGFNERWIDMIFRLHNNCWYSIRVQNQVFGLFKASCGLRQGDPLALALFTMVMDVFIRNLKFKIEQLHIQEFQCSRGVKAASHLLFGDDVLIFSNGSLRSVRQLKLLLHDFCHAFGQIFNQDKSNFFGDQKRFHWIAWYKIAKPIEEGGLNLKLLTDSSFY</sequence>
<dbReference type="InterPro" id="IPR036691">
    <property type="entry name" value="Endo/exonu/phosph_ase_sf"/>
</dbReference>
<dbReference type="Proteomes" id="UP000594263">
    <property type="component" value="Unplaced"/>
</dbReference>
<dbReference type="SUPFAM" id="SSF56219">
    <property type="entry name" value="DNase I-like"/>
    <property type="match status" value="1"/>
</dbReference>
<dbReference type="AlphaFoldDB" id="A0A7N0UY89"/>
<name>A0A7N0UY89_KALFE</name>
<evidence type="ECO:0000313" key="2">
    <source>
        <dbReference type="EnsemblPlants" id="Kaladp0094s0071.1.v1.1"/>
    </source>
</evidence>
<dbReference type="InterPro" id="IPR000477">
    <property type="entry name" value="RT_dom"/>
</dbReference>
<accession>A0A7N0UY89</accession>
<evidence type="ECO:0000313" key="3">
    <source>
        <dbReference type="Proteomes" id="UP000594263"/>
    </source>
</evidence>
<keyword evidence="3" id="KW-1185">Reference proteome</keyword>
<dbReference type="Gramene" id="Kaladp0094s0071.1.v1.1">
    <property type="protein sequence ID" value="Kaladp0094s0071.1.v1.1"/>
    <property type="gene ID" value="Kaladp0094s0071.v1.1"/>
</dbReference>
<dbReference type="EnsemblPlants" id="Kaladp0094s0071.1.v1.1">
    <property type="protein sequence ID" value="Kaladp0094s0071.1.v1.1"/>
    <property type="gene ID" value="Kaladp0094s0071.v1.1"/>
</dbReference>
<feature type="domain" description="Reverse transcriptase" evidence="1">
    <location>
        <begin position="343"/>
        <end position="486"/>
    </location>
</feature>
<dbReference type="OMA" id="ANCFRAS"/>
<protein>
    <recommendedName>
        <fullName evidence="1">Reverse transcriptase domain-containing protein</fullName>
    </recommendedName>
</protein>
<dbReference type="Gene3D" id="3.60.10.10">
    <property type="entry name" value="Endonuclease/exonuclease/phosphatase"/>
    <property type="match status" value="1"/>
</dbReference>